<comment type="caution">
    <text evidence="2">The sequence shown here is derived from an EMBL/GenBank/DDBJ whole genome shotgun (WGS) entry which is preliminary data.</text>
</comment>
<evidence type="ECO:0000313" key="3">
    <source>
        <dbReference type="Proteomes" id="UP001281761"/>
    </source>
</evidence>
<feature type="compositionally biased region" description="Low complexity" evidence="1">
    <location>
        <begin position="474"/>
        <end position="485"/>
    </location>
</feature>
<protein>
    <submittedName>
        <fullName evidence="2">Uncharacterized protein</fullName>
    </submittedName>
</protein>
<reference evidence="2 3" key="1">
    <citation type="journal article" date="2022" name="bioRxiv">
        <title>Genomics of Preaxostyla Flagellates Illuminates Evolutionary Transitions and the Path Towards Mitochondrial Loss.</title>
        <authorList>
            <person name="Novak L.V.F."/>
            <person name="Treitli S.C."/>
            <person name="Pyrih J."/>
            <person name="Halakuc P."/>
            <person name="Pipaliya S.V."/>
            <person name="Vacek V."/>
            <person name="Brzon O."/>
            <person name="Soukal P."/>
            <person name="Eme L."/>
            <person name="Dacks J.B."/>
            <person name="Karnkowska A."/>
            <person name="Elias M."/>
            <person name="Hampl V."/>
        </authorList>
    </citation>
    <scope>NUCLEOTIDE SEQUENCE [LARGE SCALE GENOMIC DNA]</scope>
    <source>
        <strain evidence="2">NAU3</strain>
        <tissue evidence="2">Gut</tissue>
    </source>
</reference>
<dbReference type="EMBL" id="JARBJD010000043">
    <property type="protein sequence ID" value="KAK2957737.1"/>
    <property type="molecule type" value="Genomic_DNA"/>
</dbReference>
<dbReference type="Gene3D" id="1.25.10.10">
    <property type="entry name" value="Leucine-rich Repeat Variant"/>
    <property type="match status" value="1"/>
</dbReference>
<proteinExistence type="predicted"/>
<dbReference type="Proteomes" id="UP001281761">
    <property type="component" value="Unassembled WGS sequence"/>
</dbReference>
<gene>
    <name evidence="2" type="ORF">BLNAU_7171</name>
</gene>
<organism evidence="2 3">
    <name type="scientific">Blattamonas nauphoetae</name>
    <dbReference type="NCBI Taxonomy" id="2049346"/>
    <lineage>
        <taxon>Eukaryota</taxon>
        <taxon>Metamonada</taxon>
        <taxon>Preaxostyla</taxon>
        <taxon>Oxymonadida</taxon>
        <taxon>Blattamonas</taxon>
    </lineage>
</organism>
<dbReference type="InterPro" id="IPR011989">
    <property type="entry name" value="ARM-like"/>
</dbReference>
<dbReference type="InterPro" id="IPR016024">
    <property type="entry name" value="ARM-type_fold"/>
</dbReference>
<feature type="region of interest" description="Disordered" evidence="1">
    <location>
        <begin position="410"/>
        <end position="433"/>
    </location>
</feature>
<keyword evidence="3" id="KW-1185">Reference proteome</keyword>
<name>A0ABQ9Y1X5_9EUKA</name>
<feature type="region of interest" description="Disordered" evidence="1">
    <location>
        <begin position="456"/>
        <end position="486"/>
    </location>
</feature>
<feature type="compositionally biased region" description="Basic residues" evidence="1">
    <location>
        <begin position="423"/>
        <end position="432"/>
    </location>
</feature>
<evidence type="ECO:0000256" key="1">
    <source>
        <dbReference type="SAM" id="MobiDB-lite"/>
    </source>
</evidence>
<dbReference type="SUPFAM" id="SSF48371">
    <property type="entry name" value="ARM repeat"/>
    <property type="match status" value="1"/>
</dbReference>
<sequence length="626" mass="69700">MEAEIIALNSHNTDCLTNSPGLITTVNPEHEPFLQFGMNSELSFEDESKIYCSLVALVKAEYPFDDAFQDRAARFLKSLEPEWGEFDRAARLVTDLVPSSAELPSGFVESIATLLSSPHSTVVAAALSFVYKTATESSTLLSRLVKTDLIPNVFASVQPHTLPIAGNEPMMDNLVKIIDSFVCIAGPWPLRNLGITAAIDQYNHREMIFQKVVLPSSQFVTSVGEDRAVHFLKNIGPKQNERDLAAKLVTDLVPSSVGSPTGFVESIFNLLSSPHSKVVAAALSFLFNITDSSSPAIQSRLVESDLFIKVLATLQPHTLQISGNDEIIKRGMPDSMQKQLILHAFDPSSKGHKYFTYYTMTVWWLLHWTPFGTTYRDALRHAKKEVGRGRKESSPTLSLGALDQPKREAKLKRVVFPSQQNKKLNRKRRHPTQSRAFIGRDDDFVLSRLEDGGNMLSDGDDLNSSPHDLDCQLSSHSQNTNSSTSELSPFFEMDDYLVESMNCLPIHSNTIPSTQFPLRMVRISSTKSSPLATPSQVFTTGPTLKVTDEAALPLADLVTRVGNNATFADCEKEIALLREFSPKVDLLPDLRMLEIKTNGLIDILPFQVEEFNNRTTYFERYRVVVE</sequence>
<accession>A0ABQ9Y1X5</accession>
<evidence type="ECO:0000313" key="2">
    <source>
        <dbReference type="EMBL" id="KAK2957737.1"/>
    </source>
</evidence>